<accession>A0A1Y2GWH7</accession>
<feature type="compositionally biased region" description="Basic and acidic residues" evidence="2">
    <location>
        <begin position="21"/>
        <end position="33"/>
    </location>
</feature>
<dbReference type="InParanoid" id="A0A1Y2GWH7"/>
<feature type="region of interest" description="Disordered" evidence="2">
    <location>
        <begin position="313"/>
        <end position="344"/>
    </location>
</feature>
<comment type="caution">
    <text evidence="3">The sequence shown here is derived from an EMBL/GenBank/DDBJ whole genome shotgun (WGS) entry which is preliminary data.</text>
</comment>
<evidence type="ECO:0000313" key="3">
    <source>
        <dbReference type="EMBL" id="ORZ26615.1"/>
    </source>
</evidence>
<dbReference type="GO" id="GO:0042274">
    <property type="term" value="P:ribosomal small subunit biogenesis"/>
    <property type="evidence" value="ECO:0007669"/>
    <property type="project" value="InterPro"/>
</dbReference>
<feature type="region of interest" description="Disordered" evidence="2">
    <location>
        <begin position="174"/>
        <end position="218"/>
    </location>
</feature>
<evidence type="ECO:0008006" key="5">
    <source>
        <dbReference type="Google" id="ProtNLM"/>
    </source>
</evidence>
<evidence type="ECO:0000313" key="4">
    <source>
        <dbReference type="Proteomes" id="UP000193648"/>
    </source>
</evidence>
<dbReference type="GO" id="GO:0030688">
    <property type="term" value="C:preribosome, small subunit precursor"/>
    <property type="evidence" value="ECO:0007669"/>
    <property type="project" value="TreeGrafter"/>
</dbReference>
<dbReference type="Proteomes" id="UP000193648">
    <property type="component" value="Unassembled WGS sequence"/>
</dbReference>
<keyword evidence="4" id="KW-1185">Reference proteome</keyword>
<feature type="compositionally biased region" description="Basic and acidic residues" evidence="2">
    <location>
        <begin position="503"/>
        <end position="513"/>
    </location>
</feature>
<feature type="compositionally biased region" description="Acidic residues" evidence="2">
    <location>
        <begin position="278"/>
        <end position="289"/>
    </location>
</feature>
<dbReference type="OrthoDB" id="5852896at2759"/>
<reference evidence="3 4" key="1">
    <citation type="submission" date="2016-07" db="EMBL/GenBank/DDBJ databases">
        <title>Pervasive Adenine N6-methylation of Active Genes in Fungi.</title>
        <authorList>
            <consortium name="DOE Joint Genome Institute"/>
            <person name="Mondo S.J."/>
            <person name="Dannebaum R.O."/>
            <person name="Kuo R.C."/>
            <person name="Labutti K."/>
            <person name="Haridas S."/>
            <person name="Kuo A."/>
            <person name="Salamov A."/>
            <person name="Ahrendt S.R."/>
            <person name="Lipzen A."/>
            <person name="Sullivan W."/>
            <person name="Andreopoulos W.B."/>
            <person name="Clum A."/>
            <person name="Lindquist E."/>
            <person name="Daum C."/>
            <person name="Ramamoorthy G.K."/>
            <person name="Gryganskyi A."/>
            <person name="Culley D."/>
            <person name="Magnuson J.K."/>
            <person name="James T.Y."/>
            <person name="O'Malley M.A."/>
            <person name="Stajich J.E."/>
            <person name="Spatafora J.W."/>
            <person name="Visel A."/>
            <person name="Grigoriev I.V."/>
        </authorList>
    </citation>
    <scope>NUCLEOTIDE SEQUENCE [LARGE SCALE GENOMIC DNA]</scope>
    <source>
        <strain evidence="3 4">NRRL 3116</strain>
    </source>
</reference>
<feature type="compositionally biased region" description="Basic residues" evidence="2">
    <location>
        <begin position="11"/>
        <end position="20"/>
    </location>
</feature>
<feature type="compositionally biased region" description="Acidic residues" evidence="2">
    <location>
        <begin position="549"/>
        <end position="565"/>
    </location>
</feature>
<dbReference type="FunCoup" id="A0A1Y2GWH7">
    <property type="interactions" value="339"/>
</dbReference>
<dbReference type="GeneID" id="33571629"/>
<evidence type="ECO:0000256" key="2">
    <source>
        <dbReference type="SAM" id="MobiDB-lite"/>
    </source>
</evidence>
<feature type="region of interest" description="Disordered" evidence="2">
    <location>
        <begin position="262"/>
        <end position="300"/>
    </location>
</feature>
<comment type="similarity">
    <text evidence="1">Belongs to the LTV1 family.</text>
</comment>
<gene>
    <name evidence="3" type="ORF">BCR41DRAFT_419606</name>
</gene>
<dbReference type="PANTHER" id="PTHR21531">
    <property type="entry name" value="LOW-TEMPERATURE VIABILITY PROTEIN LTV1-RELATED"/>
    <property type="match status" value="1"/>
</dbReference>
<feature type="compositionally biased region" description="Basic and acidic residues" evidence="2">
    <location>
        <begin position="566"/>
        <end position="591"/>
    </location>
</feature>
<dbReference type="EMBL" id="MCFF01000006">
    <property type="protein sequence ID" value="ORZ26615.1"/>
    <property type="molecule type" value="Genomic_DNA"/>
</dbReference>
<dbReference type="AlphaFoldDB" id="A0A1Y2GWH7"/>
<feature type="region of interest" description="Disordered" evidence="2">
    <location>
        <begin position="1"/>
        <end position="33"/>
    </location>
</feature>
<feature type="region of interest" description="Disordered" evidence="2">
    <location>
        <begin position="498"/>
        <end position="630"/>
    </location>
</feature>
<organism evidence="3 4">
    <name type="scientific">Lobosporangium transversale</name>
    <dbReference type="NCBI Taxonomy" id="64571"/>
    <lineage>
        <taxon>Eukaryota</taxon>
        <taxon>Fungi</taxon>
        <taxon>Fungi incertae sedis</taxon>
        <taxon>Mucoromycota</taxon>
        <taxon>Mortierellomycotina</taxon>
        <taxon>Mortierellomycetes</taxon>
        <taxon>Mortierellales</taxon>
        <taxon>Mortierellaceae</taxon>
        <taxon>Lobosporangium</taxon>
    </lineage>
</organism>
<feature type="compositionally biased region" description="Low complexity" evidence="2">
    <location>
        <begin position="329"/>
        <end position="344"/>
    </location>
</feature>
<evidence type="ECO:0000256" key="1">
    <source>
        <dbReference type="ARBA" id="ARBA00009078"/>
    </source>
</evidence>
<dbReference type="RefSeq" id="XP_021884378.1">
    <property type="nucleotide sequence ID" value="XM_022029786.1"/>
</dbReference>
<sequence length="630" mass="71061">MGKKQFIDRKNARHFHLVHRSQRDPLSRDESAPQRVLKEVIPANMIGKVQVPHDDPNIDYFSDDDQDIFGGHGDDDGINYGTYDRAVEETELLEAPAVSQKKNNKKTTGKDETKIGQAALMGLVGDEFNDGTYDYSQHMKEMGKASDAVYVAAPQTVAQEKKAAQSRGIQFTDAGAAQEMSKDERLVASTAPTSKKSNKKSSTGFSLPSEVLPSREELDFSDVYQSAVPLGLQPDMPFDIRETLEALEDDAFVDGDLDESFFDQLDDDGDFDGNYNYDDGDDYEDEDENENGKEGAGWEADFKKFKKDQNYISDDGSFDGSDDGNYSQTSRTSRRSGGASASTFSMSSSAMFRNENLTLLDERFDKIEKEYEDDSLDEDDESPRDLKAEELRKDFDSILDDFLDKFEIVGSKMVPKLDGTTGEHKLTTIRQALLADEADDVKSVATTVGGSKKSQKKNLDEDMATELQTDFRSRAERMRDNWDVQTILSTYSNLDNHPAMIKEQPRQRIKIDPKTGMPVVTEKLSRKALQRRKEIEESETAIKGSYSGSEEDDNSDDEEFEDEERENLGSKRNKTETKEEKRARKEAVKAEKRNRRETKKATKAAFANEKSRQEKVMKNLKKSQGVMHLD</sequence>
<dbReference type="PANTHER" id="PTHR21531:SF0">
    <property type="entry name" value="PROTEIN LTV1 HOMOLOG"/>
    <property type="match status" value="1"/>
</dbReference>
<feature type="compositionally biased region" description="Basic and acidic residues" evidence="2">
    <location>
        <begin position="1"/>
        <end position="10"/>
    </location>
</feature>
<proteinExistence type="inferred from homology"/>
<name>A0A1Y2GWH7_9FUNG</name>
<feature type="compositionally biased region" description="Basic residues" evidence="2">
    <location>
        <begin position="592"/>
        <end position="602"/>
    </location>
</feature>
<feature type="compositionally biased region" description="Acidic residues" evidence="2">
    <location>
        <begin position="262"/>
        <end position="271"/>
    </location>
</feature>
<dbReference type="GO" id="GO:0000056">
    <property type="term" value="P:ribosomal small subunit export from nucleus"/>
    <property type="evidence" value="ECO:0007669"/>
    <property type="project" value="TreeGrafter"/>
</dbReference>
<protein>
    <recommendedName>
        <fullName evidence="5">Low temperature viability protein-domain-containing protein</fullName>
    </recommendedName>
</protein>
<dbReference type="GO" id="GO:0005634">
    <property type="term" value="C:nucleus"/>
    <property type="evidence" value="ECO:0007669"/>
    <property type="project" value="TreeGrafter"/>
</dbReference>
<dbReference type="STRING" id="64571.A0A1Y2GWH7"/>
<dbReference type="GO" id="GO:0005829">
    <property type="term" value="C:cytosol"/>
    <property type="evidence" value="ECO:0007669"/>
    <property type="project" value="TreeGrafter"/>
</dbReference>
<dbReference type="InterPro" id="IPR007307">
    <property type="entry name" value="Ltv1"/>
</dbReference>
<dbReference type="Pfam" id="PF04180">
    <property type="entry name" value="LTV"/>
    <property type="match status" value="1"/>
</dbReference>